<dbReference type="Proteomes" id="UP000664349">
    <property type="component" value="Unassembled WGS sequence"/>
</dbReference>
<feature type="domain" description="Oxidoreductase-like" evidence="2">
    <location>
        <begin position="10"/>
        <end position="48"/>
    </location>
</feature>
<evidence type="ECO:0000313" key="5">
    <source>
        <dbReference type="Proteomes" id="UP000192721"/>
    </source>
</evidence>
<comment type="caution">
    <text evidence="4">The sequence shown here is derived from an EMBL/GenBank/DDBJ whole genome shotgun (WGS) entry which is preliminary data.</text>
</comment>
<evidence type="ECO:0000313" key="4">
    <source>
        <dbReference type="EMBL" id="OQS37220.1"/>
    </source>
</evidence>
<dbReference type="AlphaFoldDB" id="A0A1W0CQZ9"/>
<dbReference type="RefSeq" id="WP_019101808.1">
    <property type="nucleotide sequence ID" value="NZ_AP019312.1"/>
</dbReference>
<dbReference type="GeneID" id="58558884"/>
<dbReference type="InterPro" id="IPR019180">
    <property type="entry name" value="Oxidoreductase-like_N"/>
</dbReference>
<accession>A0A1W0CQZ9</accession>
<keyword evidence="6" id="KW-1185">Reference proteome</keyword>
<organism evidence="4 5">
    <name type="scientific">Chromobacterium haemolyticum</name>
    <dbReference type="NCBI Taxonomy" id="394935"/>
    <lineage>
        <taxon>Bacteria</taxon>
        <taxon>Pseudomonadati</taxon>
        <taxon>Pseudomonadota</taxon>
        <taxon>Betaproteobacteria</taxon>
        <taxon>Neisseriales</taxon>
        <taxon>Chromobacteriaceae</taxon>
        <taxon>Chromobacterium</taxon>
    </lineage>
</organism>
<gene>
    <name evidence="4" type="ORF">B0T45_15090</name>
    <name evidence="3" type="ORF">J1C50_20200</name>
</gene>
<dbReference type="OrthoDB" id="5797329at2"/>
<dbReference type="EMBL" id="JAFLRD010000021">
    <property type="protein sequence ID" value="MBO0417834.1"/>
    <property type="molecule type" value="Genomic_DNA"/>
</dbReference>
<dbReference type="EMBL" id="MUKV01000020">
    <property type="protein sequence ID" value="OQS37220.1"/>
    <property type="molecule type" value="Genomic_DNA"/>
</dbReference>
<feature type="region of interest" description="Disordered" evidence="1">
    <location>
        <begin position="1"/>
        <end position="20"/>
    </location>
</feature>
<name>A0A1W0CQZ9_9NEIS</name>
<dbReference type="Pfam" id="PF09791">
    <property type="entry name" value="Oxidored-like"/>
    <property type="match status" value="1"/>
</dbReference>
<proteinExistence type="predicted"/>
<reference evidence="4 5" key="1">
    <citation type="submission" date="2017-02" db="EMBL/GenBank/DDBJ databases">
        <title>Chromobacterium haemolyticum H5244.</title>
        <authorList>
            <person name="Gulvik C.A."/>
        </authorList>
    </citation>
    <scope>NUCLEOTIDE SEQUENCE [LARGE SCALE GENOMIC DNA]</scope>
    <source>
        <strain evidence="4 5">H5244</strain>
    </source>
</reference>
<reference evidence="3 6" key="2">
    <citation type="submission" date="2021-03" db="EMBL/GenBank/DDBJ databases">
        <title>First Case of infection caused by Chromobacterium haemolyticum derived from water in China.</title>
        <authorList>
            <person name="Chen J."/>
            <person name="Liu C."/>
        </authorList>
    </citation>
    <scope>NUCLEOTIDE SEQUENCE [LARGE SCALE GENOMIC DNA]</scope>
    <source>
        <strain evidence="3 6">WJ-5</strain>
    </source>
</reference>
<dbReference type="Proteomes" id="UP000192721">
    <property type="component" value="Unassembled WGS sequence"/>
</dbReference>
<evidence type="ECO:0000313" key="6">
    <source>
        <dbReference type="Proteomes" id="UP000664349"/>
    </source>
</evidence>
<evidence type="ECO:0000256" key="1">
    <source>
        <dbReference type="SAM" id="MobiDB-lite"/>
    </source>
</evidence>
<evidence type="ECO:0000313" key="3">
    <source>
        <dbReference type="EMBL" id="MBO0417834.1"/>
    </source>
</evidence>
<sequence length="62" mass="6758">MNDDDFDPPPEAPEPPPDDACCGSGCDPCIWDSYNALMTEYRAKLAAWELREAARQAAANGQ</sequence>
<evidence type="ECO:0000259" key="2">
    <source>
        <dbReference type="Pfam" id="PF09791"/>
    </source>
</evidence>
<protein>
    <submittedName>
        <fullName evidence="4">Oxidoreductase</fullName>
    </submittedName>
</protein>